<keyword evidence="4" id="KW-0732">Signal</keyword>
<comment type="similarity">
    <text evidence="3">Belongs to the peptidase S1 family. CLIP subfamily.</text>
</comment>
<dbReference type="EMBL" id="OU895880">
    <property type="protein sequence ID" value="CAG9812255.1"/>
    <property type="molecule type" value="Genomic_DNA"/>
</dbReference>
<name>A0A9N9S8B3_9DIPT</name>
<evidence type="ECO:0000313" key="6">
    <source>
        <dbReference type="EMBL" id="CAG9812255.1"/>
    </source>
</evidence>
<keyword evidence="7" id="KW-1185">Reference proteome</keyword>
<dbReference type="Pfam" id="PF00089">
    <property type="entry name" value="Trypsin"/>
    <property type="match status" value="1"/>
</dbReference>
<dbReference type="Gene3D" id="2.40.10.10">
    <property type="entry name" value="Trypsin-like serine proteases"/>
    <property type="match status" value="1"/>
</dbReference>
<dbReference type="InterPro" id="IPR001314">
    <property type="entry name" value="Peptidase_S1A"/>
</dbReference>
<reference evidence="6" key="2">
    <citation type="submission" date="2022-10" db="EMBL/GenBank/DDBJ databases">
        <authorList>
            <consortium name="ENA_rothamsted_submissions"/>
            <consortium name="culmorum"/>
            <person name="King R."/>
        </authorList>
    </citation>
    <scope>NUCLEOTIDE SEQUENCE</scope>
</reference>
<dbReference type="GO" id="GO:0006508">
    <property type="term" value="P:proteolysis"/>
    <property type="evidence" value="ECO:0007669"/>
    <property type="project" value="InterPro"/>
</dbReference>
<organism evidence="6 7">
    <name type="scientific">Chironomus riparius</name>
    <dbReference type="NCBI Taxonomy" id="315576"/>
    <lineage>
        <taxon>Eukaryota</taxon>
        <taxon>Metazoa</taxon>
        <taxon>Ecdysozoa</taxon>
        <taxon>Arthropoda</taxon>
        <taxon>Hexapoda</taxon>
        <taxon>Insecta</taxon>
        <taxon>Pterygota</taxon>
        <taxon>Neoptera</taxon>
        <taxon>Endopterygota</taxon>
        <taxon>Diptera</taxon>
        <taxon>Nematocera</taxon>
        <taxon>Chironomoidea</taxon>
        <taxon>Chironomidae</taxon>
        <taxon>Chironominae</taxon>
        <taxon>Chironomus</taxon>
    </lineage>
</organism>
<dbReference type="InterPro" id="IPR051487">
    <property type="entry name" value="Ser/Thr_Proteases_Immune/Dev"/>
</dbReference>
<dbReference type="InterPro" id="IPR001254">
    <property type="entry name" value="Trypsin_dom"/>
</dbReference>
<sequence length="251" mass="27403">MLRSVFLIFLLLAAVLGAPQPSSRILGGRNVFLGELPYQVSLRYWGTPDHFAGGVLLNTRWVLTTAHGVFIHPGNGIDIILGIIRVDTGESMRSSEIRVHPLFDNILLINDIATIRTQLVIELSSFVSPISMSPFMVGDGIIAHVSGWGALDKNATQHSVFLQKVDVTTGPCIDTKNMTFSAINHICAGNYEENQEPIVGICTTDVGGPLVLNNMLIGIPFYHDPRGCGVVLDGYMRILSYRGWIMANSPE</sequence>
<dbReference type="SUPFAM" id="SSF50494">
    <property type="entry name" value="Trypsin-like serine proteases"/>
    <property type="match status" value="1"/>
</dbReference>
<feature type="chain" id="PRO_5040340930" description="Peptidase S1 domain-containing protein" evidence="4">
    <location>
        <begin position="18"/>
        <end position="251"/>
    </location>
</feature>
<gene>
    <name evidence="6" type="ORF">CHIRRI_LOCUS15060</name>
</gene>
<keyword evidence="1" id="KW-1015">Disulfide bond</keyword>
<dbReference type="PANTHER" id="PTHR24256">
    <property type="entry name" value="TRYPTASE-RELATED"/>
    <property type="match status" value="1"/>
</dbReference>
<dbReference type="OrthoDB" id="60866at2759"/>
<evidence type="ECO:0000313" key="7">
    <source>
        <dbReference type="Proteomes" id="UP001153620"/>
    </source>
</evidence>
<protein>
    <recommendedName>
        <fullName evidence="5">Peptidase S1 domain-containing protein</fullName>
    </recommendedName>
</protein>
<dbReference type="SMART" id="SM00020">
    <property type="entry name" value="Tryp_SPc"/>
    <property type="match status" value="1"/>
</dbReference>
<dbReference type="AlphaFoldDB" id="A0A9N9S8B3"/>
<keyword evidence="2" id="KW-0325">Glycoprotein</keyword>
<feature type="domain" description="Peptidase S1" evidence="5">
    <location>
        <begin position="24"/>
        <end position="245"/>
    </location>
</feature>
<evidence type="ECO:0000256" key="2">
    <source>
        <dbReference type="ARBA" id="ARBA00023180"/>
    </source>
</evidence>
<evidence type="ECO:0000256" key="4">
    <source>
        <dbReference type="SAM" id="SignalP"/>
    </source>
</evidence>
<evidence type="ECO:0000259" key="5">
    <source>
        <dbReference type="SMART" id="SM00020"/>
    </source>
</evidence>
<dbReference type="CDD" id="cd00190">
    <property type="entry name" value="Tryp_SPc"/>
    <property type="match status" value="1"/>
</dbReference>
<dbReference type="PRINTS" id="PR00722">
    <property type="entry name" value="CHYMOTRYPSIN"/>
</dbReference>
<dbReference type="GO" id="GO:0004252">
    <property type="term" value="F:serine-type endopeptidase activity"/>
    <property type="evidence" value="ECO:0007669"/>
    <property type="project" value="InterPro"/>
</dbReference>
<feature type="signal peptide" evidence="4">
    <location>
        <begin position="1"/>
        <end position="17"/>
    </location>
</feature>
<accession>A0A9N9S8B3</accession>
<evidence type="ECO:0000256" key="3">
    <source>
        <dbReference type="ARBA" id="ARBA00024195"/>
    </source>
</evidence>
<evidence type="ECO:0000256" key="1">
    <source>
        <dbReference type="ARBA" id="ARBA00023157"/>
    </source>
</evidence>
<dbReference type="Proteomes" id="UP001153620">
    <property type="component" value="Chromosome 4"/>
</dbReference>
<proteinExistence type="inferred from homology"/>
<dbReference type="InterPro" id="IPR043504">
    <property type="entry name" value="Peptidase_S1_PA_chymotrypsin"/>
</dbReference>
<dbReference type="InterPro" id="IPR009003">
    <property type="entry name" value="Peptidase_S1_PA"/>
</dbReference>
<reference evidence="6" key="1">
    <citation type="submission" date="2022-01" db="EMBL/GenBank/DDBJ databases">
        <authorList>
            <person name="King R."/>
        </authorList>
    </citation>
    <scope>NUCLEOTIDE SEQUENCE</scope>
</reference>